<proteinExistence type="predicted"/>
<reference evidence="2" key="1">
    <citation type="submission" date="2014-11" db="EMBL/GenBank/DDBJ databases">
        <authorList>
            <person name="Amaro Gonzalez C."/>
        </authorList>
    </citation>
    <scope>NUCLEOTIDE SEQUENCE</scope>
</reference>
<keyword evidence="1" id="KW-0812">Transmembrane</keyword>
<evidence type="ECO:0000313" key="2">
    <source>
        <dbReference type="EMBL" id="JAH09282.1"/>
    </source>
</evidence>
<protein>
    <submittedName>
        <fullName evidence="2">Uncharacterized protein</fullName>
    </submittedName>
</protein>
<reference evidence="2" key="2">
    <citation type="journal article" date="2015" name="Fish Shellfish Immunol.">
        <title>Early steps in the European eel (Anguilla anguilla)-Vibrio vulnificus interaction in the gills: Role of the RtxA13 toxin.</title>
        <authorList>
            <person name="Callol A."/>
            <person name="Pajuelo D."/>
            <person name="Ebbesson L."/>
            <person name="Teles M."/>
            <person name="MacKenzie S."/>
            <person name="Amaro C."/>
        </authorList>
    </citation>
    <scope>NUCLEOTIDE SEQUENCE</scope>
</reference>
<dbReference type="EMBL" id="GBXM01099295">
    <property type="protein sequence ID" value="JAH09282.1"/>
    <property type="molecule type" value="Transcribed_RNA"/>
</dbReference>
<keyword evidence="1" id="KW-1133">Transmembrane helix</keyword>
<accession>A0A0E9PYE3</accession>
<organism evidence="2">
    <name type="scientific">Anguilla anguilla</name>
    <name type="common">European freshwater eel</name>
    <name type="synonym">Muraena anguilla</name>
    <dbReference type="NCBI Taxonomy" id="7936"/>
    <lineage>
        <taxon>Eukaryota</taxon>
        <taxon>Metazoa</taxon>
        <taxon>Chordata</taxon>
        <taxon>Craniata</taxon>
        <taxon>Vertebrata</taxon>
        <taxon>Euteleostomi</taxon>
        <taxon>Actinopterygii</taxon>
        <taxon>Neopterygii</taxon>
        <taxon>Teleostei</taxon>
        <taxon>Anguilliformes</taxon>
        <taxon>Anguillidae</taxon>
        <taxon>Anguilla</taxon>
    </lineage>
</organism>
<dbReference type="AlphaFoldDB" id="A0A0E9PYE3"/>
<name>A0A0E9PYE3_ANGAN</name>
<keyword evidence="1" id="KW-0472">Membrane</keyword>
<sequence>MVSSEFLEIIVVKMSWPSLLPSSLLFSLPSFFIIKMALI</sequence>
<feature type="transmembrane region" description="Helical" evidence="1">
    <location>
        <begin position="20"/>
        <end position="38"/>
    </location>
</feature>
<evidence type="ECO:0000256" key="1">
    <source>
        <dbReference type="SAM" id="Phobius"/>
    </source>
</evidence>